<keyword evidence="5" id="KW-0788">Thiol protease</keyword>
<evidence type="ECO:0000256" key="4">
    <source>
        <dbReference type="ARBA" id="ARBA00022801"/>
    </source>
</evidence>
<dbReference type="GO" id="GO:0016579">
    <property type="term" value="P:protein deubiquitination"/>
    <property type="evidence" value="ECO:0007669"/>
    <property type="project" value="InterPro"/>
</dbReference>
<accession>F4PG80</accession>
<gene>
    <name evidence="8" type="primary">usp12</name>
    <name evidence="8" type="ORF">DFA_02958</name>
</gene>
<feature type="domain" description="USP" evidence="7">
    <location>
        <begin position="24"/>
        <end position="356"/>
    </location>
</feature>
<evidence type="ECO:0000256" key="1">
    <source>
        <dbReference type="ARBA" id="ARBA00000707"/>
    </source>
</evidence>
<evidence type="ECO:0000256" key="3">
    <source>
        <dbReference type="ARBA" id="ARBA00022670"/>
    </source>
</evidence>
<keyword evidence="9" id="KW-1185">Reference proteome</keyword>
<evidence type="ECO:0000313" key="8">
    <source>
        <dbReference type="EMBL" id="EGG24714.1"/>
    </source>
</evidence>
<evidence type="ECO:0000259" key="7">
    <source>
        <dbReference type="PROSITE" id="PS50235"/>
    </source>
</evidence>
<dbReference type="AlphaFoldDB" id="F4PG80"/>
<dbReference type="InterPro" id="IPR038765">
    <property type="entry name" value="Papain-like_cys_pep_sf"/>
</dbReference>
<dbReference type="PANTHER" id="PTHR24006">
    <property type="entry name" value="UBIQUITIN CARBOXYL-TERMINAL HYDROLASE"/>
    <property type="match status" value="1"/>
</dbReference>
<dbReference type="Proteomes" id="UP000007797">
    <property type="component" value="Unassembled WGS sequence"/>
</dbReference>
<dbReference type="GO" id="GO:0005829">
    <property type="term" value="C:cytosol"/>
    <property type="evidence" value="ECO:0007669"/>
    <property type="project" value="TreeGrafter"/>
</dbReference>
<dbReference type="STRING" id="1054147.F4PG80"/>
<protein>
    <recommendedName>
        <fullName evidence="5">Ubiquitin carboxyl-terminal hydrolase</fullName>
        <ecNumber evidence="5">3.4.19.12</ecNumber>
    </recommendedName>
</protein>
<dbReference type="GeneID" id="14877158"/>
<dbReference type="Pfam" id="PF00443">
    <property type="entry name" value="UCH"/>
    <property type="match status" value="1"/>
</dbReference>
<proteinExistence type="inferred from homology"/>
<evidence type="ECO:0000313" key="9">
    <source>
        <dbReference type="Proteomes" id="UP000007797"/>
    </source>
</evidence>
<keyword evidence="3 5" id="KW-0645">Protease</keyword>
<dbReference type="GO" id="GO:0004843">
    <property type="term" value="F:cysteine-type deubiquitinase activity"/>
    <property type="evidence" value="ECO:0007669"/>
    <property type="project" value="UniProtKB-UniRule"/>
</dbReference>
<dbReference type="PROSITE" id="PS00972">
    <property type="entry name" value="USP_1"/>
    <property type="match status" value="1"/>
</dbReference>
<comment type="catalytic activity">
    <reaction evidence="1 5">
        <text>Thiol-dependent hydrolysis of ester, thioester, amide, peptide and isopeptide bonds formed by the C-terminal Gly of ubiquitin (a 76-residue protein attached to proteins as an intracellular targeting signal).</text>
        <dbReference type="EC" id="3.4.19.12"/>
    </reaction>
</comment>
<feature type="region of interest" description="Disordered" evidence="6">
    <location>
        <begin position="123"/>
        <end position="160"/>
    </location>
</feature>
<dbReference type="PANTHER" id="PTHR24006:SF733">
    <property type="entry name" value="RE52890P"/>
    <property type="match status" value="1"/>
</dbReference>
<reference evidence="9" key="1">
    <citation type="journal article" date="2011" name="Genome Res.">
        <title>Phylogeny-wide analysis of social amoeba genomes highlights ancient origins for complex intercellular communication.</title>
        <authorList>
            <person name="Heidel A.J."/>
            <person name="Lawal H.M."/>
            <person name="Felder M."/>
            <person name="Schilde C."/>
            <person name="Helps N.R."/>
            <person name="Tunggal B."/>
            <person name="Rivero F."/>
            <person name="John U."/>
            <person name="Schleicher M."/>
            <person name="Eichinger L."/>
            <person name="Platzer M."/>
            <person name="Noegel A.A."/>
            <person name="Schaap P."/>
            <person name="Gloeckner G."/>
        </authorList>
    </citation>
    <scope>NUCLEOTIDE SEQUENCE [LARGE SCALE GENOMIC DNA]</scope>
    <source>
        <strain evidence="9">SH3</strain>
    </source>
</reference>
<dbReference type="RefSeq" id="XP_004362565.1">
    <property type="nucleotide sequence ID" value="XM_004362508.1"/>
</dbReference>
<dbReference type="InterPro" id="IPR001394">
    <property type="entry name" value="Peptidase_C19_UCH"/>
</dbReference>
<sequence>MGIGASRFEKDLLSTSIPESERFYGLENFGNTCYCNSVLQALYHCIPFRNSILEYYYKNGLHLPQNRKSTDNLFLALADLFVNISQQKKRTGVVPPRKGHMHQDAHEFLNFLMNSISEHLGKMEKKKMENSKATNSKSFNSSNQQQQQQQSTKNEEKKEEEIFEGILTNETKCLTCESITSKDESFLDLSIDIQQNTSITSCLSNFSSVETLSKNDKFFCDKCISLQEAQKRMKIKKLPNTLIIHLKRFKFVEQYQQFQKLNYRVVFPFEIIIQNTTNTIEEPDKKYHLFAVVIHAGNGPNHGHYTSMVKSNGHWIGFDDENMGIIPESDIFEIFGSQQELVGRNECGYLLFYQTEESLNEKQFKSPVQQNSSYASTLSNLFYG</sequence>
<dbReference type="GO" id="GO:0005634">
    <property type="term" value="C:nucleus"/>
    <property type="evidence" value="ECO:0007669"/>
    <property type="project" value="TreeGrafter"/>
</dbReference>
<dbReference type="OrthoDB" id="27652at2759"/>
<organism evidence="8 9">
    <name type="scientific">Cavenderia fasciculata</name>
    <name type="common">Slime mold</name>
    <name type="synonym">Dictyostelium fasciculatum</name>
    <dbReference type="NCBI Taxonomy" id="261658"/>
    <lineage>
        <taxon>Eukaryota</taxon>
        <taxon>Amoebozoa</taxon>
        <taxon>Evosea</taxon>
        <taxon>Eumycetozoa</taxon>
        <taxon>Dictyostelia</taxon>
        <taxon>Acytosteliales</taxon>
        <taxon>Cavenderiaceae</taxon>
        <taxon>Cavenderia</taxon>
    </lineage>
</organism>
<evidence type="ECO:0000256" key="5">
    <source>
        <dbReference type="RuleBase" id="RU366025"/>
    </source>
</evidence>
<dbReference type="SUPFAM" id="SSF54001">
    <property type="entry name" value="Cysteine proteinases"/>
    <property type="match status" value="1"/>
</dbReference>
<comment type="similarity">
    <text evidence="2 5">Belongs to the peptidase C19 family.</text>
</comment>
<feature type="compositionally biased region" description="Low complexity" evidence="6">
    <location>
        <begin position="135"/>
        <end position="152"/>
    </location>
</feature>
<dbReference type="Gene3D" id="3.90.70.10">
    <property type="entry name" value="Cysteine proteinases"/>
    <property type="match status" value="1"/>
</dbReference>
<dbReference type="KEGG" id="dfa:DFA_02958"/>
<dbReference type="OMA" id="ANFGNTC"/>
<dbReference type="EMBL" id="GL883006">
    <property type="protein sequence ID" value="EGG24714.1"/>
    <property type="molecule type" value="Genomic_DNA"/>
</dbReference>
<name>F4PG80_CACFS</name>
<dbReference type="PROSITE" id="PS00973">
    <property type="entry name" value="USP_2"/>
    <property type="match status" value="1"/>
</dbReference>
<dbReference type="InterPro" id="IPR050164">
    <property type="entry name" value="Peptidase_C19"/>
</dbReference>
<dbReference type="EC" id="3.4.19.12" evidence="5"/>
<dbReference type="GO" id="GO:0006508">
    <property type="term" value="P:proteolysis"/>
    <property type="evidence" value="ECO:0007669"/>
    <property type="project" value="UniProtKB-KW"/>
</dbReference>
<keyword evidence="4 5" id="KW-0378">Hydrolase</keyword>
<evidence type="ECO:0000256" key="6">
    <source>
        <dbReference type="SAM" id="MobiDB-lite"/>
    </source>
</evidence>
<evidence type="ECO:0000256" key="2">
    <source>
        <dbReference type="ARBA" id="ARBA00009085"/>
    </source>
</evidence>
<dbReference type="InterPro" id="IPR028889">
    <property type="entry name" value="USP"/>
</dbReference>
<keyword evidence="5" id="KW-0833">Ubl conjugation pathway</keyword>
<dbReference type="PROSITE" id="PS50235">
    <property type="entry name" value="USP_3"/>
    <property type="match status" value="1"/>
</dbReference>
<dbReference type="InterPro" id="IPR018200">
    <property type="entry name" value="USP_CS"/>
</dbReference>